<gene>
    <name evidence="6" type="ORF">THASP1DRAFT_29765</name>
</gene>
<reference evidence="7" key="1">
    <citation type="journal article" date="2018" name="Nat. Microbiol.">
        <title>Leveraging single-cell genomics to expand the fungal tree of life.</title>
        <authorList>
            <person name="Ahrendt S.R."/>
            <person name="Quandt C.A."/>
            <person name="Ciobanu D."/>
            <person name="Clum A."/>
            <person name="Salamov A."/>
            <person name="Andreopoulos B."/>
            <person name="Cheng J.F."/>
            <person name="Woyke T."/>
            <person name="Pelin A."/>
            <person name="Henrissat B."/>
            <person name="Reynolds N.K."/>
            <person name="Benny G.L."/>
            <person name="Smith M.E."/>
            <person name="James T.Y."/>
            <person name="Grigoriev I.V."/>
        </authorList>
    </citation>
    <scope>NUCLEOTIDE SEQUENCE [LARGE SCALE GENOMIC DNA]</scope>
    <source>
        <strain evidence="7">RSA 1356</strain>
    </source>
</reference>
<evidence type="ECO:0000256" key="3">
    <source>
        <dbReference type="ARBA" id="ARBA00022827"/>
    </source>
</evidence>
<feature type="domain" description="FAD/NAD(P)-binding" evidence="5">
    <location>
        <begin position="11"/>
        <end position="310"/>
    </location>
</feature>
<dbReference type="GO" id="GO:0005737">
    <property type="term" value="C:cytoplasm"/>
    <property type="evidence" value="ECO:0007669"/>
    <property type="project" value="TreeGrafter"/>
</dbReference>
<sequence length="390" mass="41544">MATNDSSSKTRVLVVGGSFAGVGALTELAKHANALNLDVTLVEPRDHHFHNIAFLRAVAQPGFAEKCFIPLANAPFLRGDSVHHERSRVREAHVDRIVLEDGRELSYDYLVLATGSRYGVPSKVNTDVVEEGVAALKEALAAVQKAKRIVVVGGGAVGIELAGELKQNYPDSTVTIVSAENQLLANPPALADKLRAKLLAKLTAFGVHVVLGRRITLTAEQRAAGYVAGEHAWELDNGETIEADLLFSATGHTGLNTDLAQTLGENVVNPETSEIRVRPTSQLQAHDHIFAVGDCADLGSKLAFLAGAQGALSAENIIRLVRAQRNASSTAKLSEFKTLNACMVTIGSREGAAQLPGIGVIGRTLVKMLKGKDFMLKRTYNQLAAKPQAD</sequence>
<keyword evidence="4" id="KW-0560">Oxidoreductase</keyword>
<evidence type="ECO:0000256" key="2">
    <source>
        <dbReference type="ARBA" id="ARBA00022630"/>
    </source>
</evidence>
<dbReference type="STRING" id="78915.A0A4P9XQV4"/>
<comment type="similarity">
    <text evidence="1">Belongs to the FAD-dependent oxidoreductase family.</text>
</comment>
<dbReference type="GO" id="GO:0050660">
    <property type="term" value="F:flavin adenine dinucleotide binding"/>
    <property type="evidence" value="ECO:0007669"/>
    <property type="project" value="TreeGrafter"/>
</dbReference>
<keyword evidence="7" id="KW-1185">Reference proteome</keyword>
<dbReference type="AlphaFoldDB" id="A0A4P9XQV4"/>
<keyword evidence="3" id="KW-0274">FAD</keyword>
<organism evidence="6 7">
    <name type="scientific">Thamnocephalis sphaerospora</name>
    <dbReference type="NCBI Taxonomy" id="78915"/>
    <lineage>
        <taxon>Eukaryota</taxon>
        <taxon>Fungi</taxon>
        <taxon>Fungi incertae sedis</taxon>
        <taxon>Zoopagomycota</taxon>
        <taxon>Zoopagomycotina</taxon>
        <taxon>Zoopagomycetes</taxon>
        <taxon>Zoopagales</taxon>
        <taxon>Sigmoideomycetaceae</taxon>
        <taxon>Thamnocephalis</taxon>
    </lineage>
</organism>
<evidence type="ECO:0000256" key="4">
    <source>
        <dbReference type="ARBA" id="ARBA00023002"/>
    </source>
</evidence>
<dbReference type="PANTHER" id="PTHR43735">
    <property type="entry name" value="APOPTOSIS-INDUCING FACTOR 1"/>
    <property type="match status" value="1"/>
</dbReference>
<name>A0A4P9XQV4_9FUNG</name>
<dbReference type="GO" id="GO:0004174">
    <property type="term" value="F:electron-transferring-flavoprotein dehydrogenase activity"/>
    <property type="evidence" value="ECO:0007669"/>
    <property type="project" value="TreeGrafter"/>
</dbReference>
<evidence type="ECO:0000259" key="5">
    <source>
        <dbReference type="Pfam" id="PF07992"/>
    </source>
</evidence>
<evidence type="ECO:0000313" key="6">
    <source>
        <dbReference type="EMBL" id="RKP08425.1"/>
    </source>
</evidence>
<dbReference type="PANTHER" id="PTHR43735:SF3">
    <property type="entry name" value="FERROPTOSIS SUPPRESSOR PROTEIN 1"/>
    <property type="match status" value="1"/>
</dbReference>
<protein>
    <recommendedName>
        <fullName evidence="5">FAD/NAD(P)-binding domain-containing protein</fullName>
    </recommendedName>
</protein>
<dbReference type="Gene3D" id="3.50.50.100">
    <property type="match status" value="1"/>
</dbReference>
<dbReference type="InterPro" id="IPR023753">
    <property type="entry name" value="FAD/NAD-binding_dom"/>
</dbReference>
<dbReference type="EMBL" id="KZ992604">
    <property type="protein sequence ID" value="RKP08425.1"/>
    <property type="molecule type" value="Genomic_DNA"/>
</dbReference>
<evidence type="ECO:0000313" key="7">
    <source>
        <dbReference type="Proteomes" id="UP000271241"/>
    </source>
</evidence>
<dbReference type="Pfam" id="PF07992">
    <property type="entry name" value="Pyr_redox_2"/>
    <property type="match status" value="1"/>
</dbReference>
<accession>A0A4P9XQV4</accession>
<keyword evidence="2" id="KW-0285">Flavoprotein</keyword>
<dbReference type="PRINTS" id="PR00368">
    <property type="entry name" value="FADPNR"/>
</dbReference>
<evidence type="ECO:0000256" key="1">
    <source>
        <dbReference type="ARBA" id="ARBA00006442"/>
    </source>
</evidence>
<dbReference type="Proteomes" id="UP000271241">
    <property type="component" value="Unassembled WGS sequence"/>
</dbReference>
<dbReference type="OrthoDB" id="202203at2759"/>
<dbReference type="PRINTS" id="PR00411">
    <property type="entry name" value="PNDRDTASEI"/>
</dbReference>
<dbReference type="InterPro" id="IPR036188">
    <property type="entry name" value="FAD/NAD-bd_sf"/>
</dbReference>
<dbReference type="SUPFAM" id="SSF51905">
    <property type="entry name" value="FAD/NAD(P)-binding domain"/>
    <property type="match status" value="1"/>
</dbReference>
<proteinExistence type="inferred from homology"/>